<protein>
    <recommendedName>
        <fullName evidence="7">Kazal-like domain-containing protein</fullName>
    </recommendedName>
</protein>
<dbReference type="SUPFAM" id="SSF100895">
    <property type="entry name" value="Kazal-type serine protease inhibitors"/>
    <property type="match status" value="1"/>
</dbReference>
<dbReference type="PANTHER" id="PTHR11388">
    <property type="entry name" value="ORGANIC ANION TRANSPORTER"/>
    <property type="match status" value="1"/>
</dbReference>
<dbReference type="InterPro" id="IPR004156">
    <property type="entry name" value="OATP"/>
</dbReference>
<feature type="transmembrane region" description="Helical" evidence="6">
    <location>
        <begin position="31"/>
        <end position="50"/>
    </location>
</feature>
<dbReference type="InterPro" id="IPR036058">
    <property type="entry name" value="Kazal_dom_sf"/>
</dbReference>
<dbReference type="GO" id="GO:0016323">
    <property type="term" value="C:basolateral plasma membrane"/>
    <property type="evidence" value="ECO:0007669"/>
    <property type="project" value="TreeGrafter"/>
</dbReference>
<evidence type="ECO:0000256" key="5">
    <source>
        <dbReference type="ARBA" id="ARBA00023136"/>
    </source>
</evidence>
<feature type="transmembrane region" description="Helical" evidence="6">
    <location>
        <begin position="531"/>
        <end position="557"/>
    </location>
</feature>
<dbReference type="PANTHER" id="PTHR11388:SF100">
    <property type="entry name" value="SOLUTE CARRIER ORGANIC ANION TRANSPORTER FAMILY MEMBER 4A1"/>
    <property type="match status" value="1"/>
</dbReference>
<keyword evidence="5 6" id="KW-0472">Membrane</keyword>
<name>A0AAU9U6X6_EUPED</name>
<dbReference type="Pfam" id="PF07648">
    <property type="entry name" value="Kazal_2"/>
    <property type="match status" value="1"/>
</dbReference>
<feature type="transmembrane region" description="Helical" evidence="6">
    <location>
        <begin position="145"/>
        <end position="167"/>
    </location>
</feature>
<feature type="domain" description="Kazal-like" evidence="7">
    <location>
        <begin position="375"/>
        <end position="430"/>
    </location>
</feature>
<comment type="subcellular location">
    <subcellularLocation>
        <location evidence="1">Cell membrane</location>
        <topology evidence="1">Multi-pass membrane protein</topology>
    </subcellularLocation>
</comment>
<dbReference type="Pfam" id="PF03137">
    <property type="entry name" value="OATP"/>
    <property type="match status" value="1"/>
</dbReference>
<dbReference type="GO" id="GO:0015347">
    <property type="term" value="F:sodium-independent organic anion transmembrane transporter activity"/>
    <property type="evidence" value="ECO:0007669"/>
    <property type="project" value="TreeGrafter"/>
</dbReference>
<evidence type="ECO:0000256" key="2">
    <source>
        <dbReference type="ARBA" id="ARBA00022475"/>
    </source>
</evidence>
<keyword evidence="2" id="KW-1003">Cell membrane</keyword>
<keyword evidence="3 6" id="KW-0812">Transmembrane</keyword>
<evidence type="ECO:0000256" key="3">
    <source>
        <dbReference type="ARBA" id="ARBA00022692"/>
    </source>
</evidence>
<evidence type="ECO:0000259" key="7">
    <source>
        <dbReference type="PROSITE" id="PS51465"/>
    </source>
</evidence>
<accession>A0AAU9U6X6</accession>
<dbReference type="EMBL" id="CAKOGL010000015">
    <property type="protein sequence ID" value="CAH2095584.1"/>
    <property type="molecule type" value="Genomic_DNA"/>
</dbReference>
<evidence type="ECO:0000256" key="4">
    <source>
        <dbReference type="ARBA" id="ARBA00022989"/>
    </source>
</evidence>
<feature type="transmembrane region" description="Helical" evidence="6">
    <location>
        <begin position="259"/>
        <end position="285"/>
    </location>
</feature>
<feature type="transmembrane region" description="Helical" evidence="6">
    <location>
        <begin position="489"/>
        <end position="511"/>
    </location>
</feature>
<feature type="transmembrane region" description="Helical" evidence="6">
    <location>
        <begin position="62"/>
        <end position="87"/>
    </location>
</feature>
<feature type="transmembrane region" description="Helical" evidence="6">
    <location>
        <begin position="305"/>
        <end position="331"/>
    </location>
</feature>
<evidence type="ECO:0000313" key="9">
    <source>
        <dbReference type="Proteomes" id="UP001153954"/>
    </source>
</evidence>
<feature type="transmembrane region" description="Helical" evidence="6">
    <location>
        <begin position="456"/>
        <end position="477"/>
    </location>
</feature>
<dbReference type="PROSITE" id="PS51465">
    <property type="entry name" value="KAZAL_2"/>
    <property type="match status" value="1"/>
</dbReference>
<dbReference type="AlphaFoldDB" id="A0AAU9U6X6"/>
<keyword evidence="9" id="KW-1185">Reference proteome</keyword>
<keyword evidence="4 6" id="KW-1133">Transmembrane helix</keyword>
<sequence length="572" mass="63660">MALKRYSLSARSRLASWFNGTEFDPKKLRGLLMGILFNITIGEVCCYRLIKQDIKAGELPFYTADVMIVIFAIFEAVAAPVVSWWGFRKRRMLLTWYTVAAFVCSISWFLLPEKMERQESELCNAANSANNIGFVGTSPRTAVRLVIVSISCIIFILTRVVCWSHGIAYSDEYAPARTSMHYGVLLLARVLPFFLGHKTLTGMTENNIIFQIVLLLLGFSSNFLQLPRAIPKEAPLVDGVQMTALSLENRGLCKSIGRVLYNPVAMTLIFSTGLTTASVWGYGYYELDIIKVKFNLLPHTTIYEFFAEIGTCPFIVVAVAYAGVVFSAPVLMEFCKLKALKQAVGMSILMFLVYIIMTAMPNCETGNIAGFVNGDYGHPECSLSCNCKPQWDEYKPVCAVDDMITYMSPCHAGCSESQEINGIQVYSNCTCAGGGRVLERACGDASCRSAHLLYSLLYYILVTLAILVFQAQGVLLLRSVDPRDKSVAMGVAFSVVAIMTFVVGQLSFYGLQVFTCRWFEDGKCHLQSEAFPYILGATCAFLMFTSIMTTITSWQFFRITNRNKTSILVTRL</sequence>
<feature type="transmembrane region" description="Helical" evidence="6">
    <location>
        <begin position="343"/>
        <end position="360"/>
    </location>
</feature>
<dbReference type="GO" id="GO:0043252">
    <property type="term" value="P:sodium-independent organic anion transport"/>
    <property type="evidence" value="ECO:0007669"/>
    <property type="project" value="TreeGrafter"/>
</dbReference>
<proteinExistence type="predicted"/>
<dbReference type="Proteomes" id="UP001153954">
    <property type="component" value="Unassembled WGS sequence"/>
</dbReference>
<evidence type="ECO:0000313" key="8">
    <source>
        <dbReference type="EMBL" id="CAH2095584.1"/>
    </source>
</evidence>
<dbReference type="InterPro" id="IPR002350">
    <property type="entry name" value="Kazal_dom"/>
</dbReference>
<reference evidence="8" key="1">
    <citation type="submission" date="2022-03" db="EMBL/GenBank/DDBJ databases">
        <authorList>
            <person name="Tunstrom K."/>
        </authorList>
    </citation>
    <scope>NUCLEOTIDE SEQUENCE</scope>
</reference>
<organism evidence="8 9">
    <name type="scientific">Euphydryas editha</name>
    <name type="common">Edith's checkerspot</name>
    <dbReference type="NCBI Taxonomy" id="104508"/>
    <lineage>
        <taxon>Eukaryota</taxon>
        <taxon>Metazoa</taxon>
        <taxon>Ecdysozoa</taxon>
        <taxon>Arthropoda</taxon>
        <taxon>Hexapoda</taxon>
        <taxon>Insecta</taxon>
        <taxon>Pterygota</taxon>
        <taxon>Neoptera</taxon>
        <taxon>Endopterygota</taxon>
        <taxon>Lepidoptera</taxon>
        <taxon>Glossata</taxon>
        <taxon>Ditrysia</taxon>
        <taxon>Papilionoidea</taxon>
        <taxon>Nymphalidae</taxon>
        <taxon>Nymphalinae</taxon>
        <taxon>Euphydryas</taxon>
    </lineage>
</organism>
<feature type="transmembrane region" description="Helical" evidence="6">
    <location>
        <begin position="94"/>
        <end position="111"/>
    </location>
</feature>
<comment type="caution">
    <text evidence="8">The sequence shown here is derived from an EMBL/GenBank/DDBJ whole genome shotgun (WGS) entry which is preliminary data.</text>
</comment>
<evidence type="ECO:0000256" key="6">
    <source>
        <dbReference type="SAM" id="Phobius"/>
    </source>
</evidence>
<evidence type="ECO:0000256" key="1">
    <source>
        <dbReference type="ARBA" id="ARBA00004651"/>
    </source>
</evidence>
<gene>
    <name evidence="8" type="ORF">EEDITHA_LOCUS11019</name>
</gene>